<proteinExistence type="predicted"/>
<evidence type="ECO:0000313" key="2">
    <source>
        <dbReference type="Proteomes" id="UP000324222"/>
    </source>
</evidence>
<keyword evidence="2" id="KW-1185">Reference proteome</keyword>
<dbReference type="Proteomes" id="UP000324222">
    <property type="component" value="Unassembled WGS sequence"/>
</dbReference>
<protein>
    <submittedName>
        <fullName evidence="1">Uncharacterized protein</fullName>
    </submittedName>
</protein>
<dbReference type="AlphaFoldDB" id="A0A5B7K0W0"/>
<name>A0A5B7K0W0_PORTR</name>
<gene>
    <name evidence="1" type="ORF">E2C01_095643</name>
</gene>
<dbReference type="EMBL" id="VSRR010121824">
    <property type="protein sequence ID" value="MPD00187.1"/>
    <property type="molecule type" value="Genomic_DNA"/>
</dbReference>
<accession>A0A5B7K0W0</accession>
<reference evidence="1 2" key="1">
    <citation type="submission" date="2019-05" db="EMBL/GenBank/DDBJ databases">
        <title>Another draft genome of Portunus trituberculatus and its Hox gene families provides insights of decapod evolution.</title>
        <authorList>
            <person name="Jeong J.-H."/>
            <person name="Song I."/>
            <person name="Kim S."/>
            <person name="Choi T."/>
            <person name="Kim D."/>
            <person name="Ryu S."/>
            <person name="Kim W."/>
        </authorList>
    </citation>
    <scope>NUCLEOTIDE SEQUENCE [LARGE SCALE GENOMIC DNA]</scope>
    <source>
        <tissue evidence="1">Muscle</tissue>
    </source>
</reference>
<comment type="caution">
    <text evidence="1">The sequence shown here is derived from an EMBL/GenBank/DDBJ whole genome shotgun (WGS) entry which is preliminary data.</text>
</comment>
<sequence>MSRTSTRASTCAWPRLLSASRHWKTAVSPLLWRSLVSDP</sequence>
<organism evidence="1 2">
    <name type="scientific">Portunus trituberculatus</name>
    <name type="common">Swimming crab</name>
    <name type="synonym">Neptunus trituberculatus</name>
    <dbReference type="NCBI Taxonomy" id="210409"/>
    <lineage>
        <taxon>Eukaryota</taxon>
        <taxon>Metazoa</taxon>
        <taxon>Ecdysozoa</taxon>
        <taxon>Arthropoda</taxon>
        <taxon>Crustacea</taxon>
        <taxon>Multicrustacea</taxon>
        <taxon>Malacostraca</taxon>
        <taxon>Eumalacostraca</taxon>
        <taxon>Eucarida</taxon>
        <taxon>Decapoda</taxon>
        <taxon>Pleocyemata</taxon>
        <taxon>Brachyura</taxon>
        <taxon>Eubrachyura</taxon>
        <taxon>Portunoidea</taxon>
        <taxon>Portunidae</taxon>
        <taxon>Portuninae</taxon>
        <taxon>Portunus</taxon>
    </lineage>
</organism>
<evidence type="ECO:0000313" key="1">
    <source>
        <dbReference type="EMBL" id="MPD00187.1"/>
    </source>
</evidence>